<proteinExistence type="predicted"/>
<keyword evidence="1" id="KW-0732">Signal</keyword>
<dbReference type="EMBL" id="JAKNRV010000289">
    <property type="protein sequence ID" value="MCK1787046.1"/>
    <property type="molecule type" value="Genomic_DNA"/>
</dbReference>
<evidence type="ECO:0000313" key="3">
    <source>
        <dbReference type="EMBL" id="MCK1787046.1"/>
    </source>
</evidence>
<dbReference type="Pfam" id="PF03797">
    <property type="entry name" value="Autotransporter"/>
    <property type="match status" value="1"/>
</dbReference>
<protein>
    <submittedName>
        <fullName evidence="3">Autotransporter outer membrane beta-barrel domain-containing protein</fullName>
    </submittedName>
</protein>
<evidence type="ECO:0000313" key="4">
    <source>
        <dbReference type="Proteomes" id="UP001317085"/>
    </source>
</evidence>
<name>A0ABT0ENK9_9PSED</name>
<dbReference type="SMART" id="SM00869">
    <property type="entry name" value="Autotransporter"/>
    <property type="match status" value="1"/>
</dbReference>
<gene>
    <name evidence="3" type="ORF">L9Z73_22675</name>
</gene>
<dbReference type="Proteomes" id="UP001317085">
    <property type="component" value="Unassembled WGS sequence"/>
</dbReference>
<organism evidence="3 4">
    <name type="scientific">Pseudomonas emilianonis</name>
    <dbReference type="NCBI Taxonomy" id="2915812"/>
    <lineage>
        <taxon>Bacteria</taxon>
        <taxon>Pseudomonadati</taxon>
        <taxon>Pseudomonadota</taxon>
        <taxon>Gammaproteobacteria</taxon>
        <taxon>Pseudomonadales</taxon>
        <taxon>Pseudomonadaceae</taxon>
        <taxon>Pseudomonas</taxon>
    </lineage>
</organism>
<accession>A0ABT0ENK9</accession>
<dbReference type="InterPro" id="IPR005546">
    <property type="entry name" value="Autotransporte_beta"/>
</dbReference>
<keyword evidence="4" id="KW-1185">Reference proteome</keyword>
<feature type="signal peptide" evidence="1">
    <location>
        <begin position="1"/>
        <end position="24"/>
    </location>
</feature>
<dbReference type="PROSITE" id="PS51208">
    <property type="entry name" value="AUTOTRANSPORTER"/>
    <property type="match status" value="1"/>
</dbReference>
<evidence type="ECO:0000259" key="2">
    <source>
        <dbReference type="PROSITE" id="PS51208"/>
    </source>
</evidence>
<dbReference type="InterPro" id="IPR036709">
    <property type="entry name" value="Autotransporte_beta_dom_sf"/>
</dbReference>
<dbReference type="SUPFAM" id="SSF103515">
    <property type="entry name" value="Autotransporter"/>
    <property type="match status" value="1"/>
</dbReference>
<evidence type="ECO:0000256" key="1">
    <source>
        <dbReference type="SAM" id="SignalP"/>
    </source>
</evidence>
<dbReference type="RefSeq" id="WP_247405734.1">
    <property type="nucleotide sequence ID" value="NZ_JAKNRV010000289.1"/>
</dbReference>
<reference evidence="3 4" key="1">
    <citation type="submission" date="2022-02" db="EMBL/GenBank/DDBJ databases">
        <title>Comparative genomics of the first Antarctic Pseudomonas spp. capable of biotransforming 2,4,6-Trinitrotoluene.</title>
        <authorList>
            <person name="Cabrera M.A."/>
            <person name="Marquez S.L."/>
            <person name="Perez-Donoso J.M."/>
        </authorList>
    </citation>
    <scope>NUCLEOTIDE SEQUENCE [LARGE SCALE GENOMIC DNA]</scope>
    <source>
        <strain evidence="3 4">TNT11</strain>
    </source>
</reference>
<comment type="caution">
    <text evidence="3">The sequence shown here is derived from an EMBL/GenBank/DDBJ whole genome shotgun (WGS) entry which is preliminary data.</text>
</comment>
<dbReference type="InterPro" id="IPR006315">
    <property type="entry name" value="OM_autotransptr_brl_dom"/>
</dbReference>
<dbReference type="NCBIfam" id="TIGR01414">
    <property type="entry name" value="autotrans_barl"/>
    <property type="match status" value="1"/>
</dbReference>
<feature type="domain" description="Autotransporter" evidence="2">
    <location>
        <begin position="151"/>
        <end position="430"/>
    </location>
</feature>
<sequence>MSFTHQRLVLVMALAISAASLQQAQARGDIEYRPYHFQPYDALDAEWADASPEKAEPIDGYLTGQATTHNGLQVAKALEPALIKLLESGELTSEQIKELEKFDAALANHPGGIGAALEQLAASQNANLAAATQNSTQQLSTQLLSILRSLPADDDGHFWVKGLGNDGTLDKKAGSAGLKHGTQGLLLGADWALDHAWRVGVMGAKSSSHLDAQRFSADLDSWHLGGYAVRQDGPLALRLGAIYSSHDGQNKRSVKLLDYAEQLRGNYTAHSQTVFSEMGYQLGSADFSVEPFAGLGYQRYHRDGFKERGGLSALNVGSQNQQNLSSTFGLRLASLYRFDNQMSLTPHLSTRWKHLYGDVDSQVRQSFRYTPVQSDGFTLQGTSLDRNSLNVEAGLDLALSPQHTVGLTYANETGNHSRNQGLMGQWQMKF</sequence>
<feature type="chain" id="PRO_5045759065" evidence="1">
    <location>
        <begin position="25"/>
        <end position="430"/>
    </location>
</feature>
<dbReference type="Gene3D" id="2.40.128.130">
    <property type="entry name" value="Autotransporter beta-domain"/>
    <property type="match status" value="1"/>
</dbReference>